<name>A0A9P0QQG1_9ASCO</name>
<evidence type="ECO:0000256" key="1">
    <source>
        <dbReference type="SAM" id="MobiDB-lite"/>
    </source>
</evidence>
<accession>A0A9P0QQG1</accession>
<comment type="caution">
    <text evidence="2">The sequence shown here is derived from an EMBL/GenBank/DDBJ whole genome shotgun (WGS) entry which is preliminary data.</text>
</comment>
<dbReference type="AlphaFoldDB" id="A0A9P0QQG1"/>
<sequence>MPEKLDPPNLRAPQRQSHDLYKRRRLVNTNHISRPLSRDTSLSPVRRSGSPVRRQHISEIEERARTALVSSEPDGADRASPKKVKFVDNVQDDIDERFSRLQARLEKRLDKFMESVNERLIALESQFDAQQEG</sequence>
<protein>
    <submittedName>
        <fullName evidence="2">Uncharacterized protein</fullName>
    </submittedName>
</protein>
<evidence type="ECO:0000313" key="3">
    <source>
        <dbReference type="Proteomes" id="UP000837801"/>
    </source>
</evidence>
<evidence type="ECO:0000313" key="2">
    <source>
        <dbReference type="EMBL" id="CAH2352834.1"/>
    </source>
</evidence>
<dbReference type="EMBL" id="CAKXYY010000008">
    <property type="protein sequence ID" value="CAH2352834.1"/>
    <property type="molecule type" value="Genomic_DNA"/>
</dbReference>
<keyword evidence="3" id="KW-1185">Reference proteome</keyword>
<feature type="compositionally biased region" description="Basic and acidic residues" evidence="1">
    <location>
        <begin position="56"/>
        <end position="65"/>
    </location>
</feature>
<feature type="region of interest" description="Disordered" evidence="1">
    <location>
        <begin position="1"/>
        <end position="83"/>
    </location>
</feature>
<feature type="compositionally biased region" description="Low complexity" evidence="1">
    <location>
        <begin position="41"/>
        <end position="52"/>
    </location>
</feature>
<organism evidence="2 3">
    <name type="scientific">[Candida] railenensis</name>
    <dbReference type="NCBI Taxonomy" id="45579"/>
    <lineage>
        <taxon>Eukaryota</taxon>
        <taxon>Fungi</taxon>
        <taxon>Dikarya</taxon>
        <taxon>Ascomycota</taxon>
        <taxon>Saccharomycotina</taxon>
        <taxon>Pichiomycetes</taxon>
        <taxon>Debaryomycetaceae</taxon>
        <taxon>Kurtzmaniella</taxon>
    </lineage>
</organism>
<dbReference type="Proteomes" id="UP000837801">
    <property type="component" value="Unassembled WGS sequence"/>
</dbReference>
<reference evidence="2" key="1">
    <citation type="submission" date="2022-03" db="EMBL/GenBank/DDBJ databases">
        <authorList>
            <person name="Legras J.-L."/>
            <person name="Devillers H."/>
            <person name="Grondin C."/>
        </authorList>
    </citation>
    <scope>NUCLEOTIDE SEQUENCE</scope>
    <source>
        <strain evidence="2">CLIB 1423</strain>
    </source>
</reference>
<proteinExistence type="predicted"/>
<gene>
    <name evidence="2" type="ORF">CLIB1423_08S02146</name>
</gene>